<dbReference type="InterPro" id="IPR001447">
    <property type="entry name" value="Arylamine_N-AcTrfase"/>
</dbReference>
<proteinExistence type="inferred from homology"/>
<dbReference type="Gene3D" id="3.30.2140.20">
    <property type="match status" value="1"/>
</dbReference>
<evidence type="ECO:0000313" key="3">
    <source>
        <dbReference type="Proteomes" id="UP000242287"/>
    </source>
</evidence>
<accession>A0A2A9NPT2</accession>
<keyword evidence="3" id="KW-1185">Reference proteome</keyword>
<comment type="similarity">
    <text evidence="1">Belongs to the arylamine N-acetyltransferase family.</text>
</comment>
<protein>
    <submittedName>
        <fullName evidence="2">Uncharacterized protein</fullName>
    </submittedName>
</protein>
<reference evidence="2 3" key="1">
    <citation type="submission" date="2014-02" db="EMBL/GenBank/DDBJ databases">
        <title>Transposable element dynamics among asymbiotic and ectomycorrhizal Amanita fungi.</title>
        <authorList>
            <consortium name="DOE Joint Genome Institute"/>
            <person name="Hess J."/>
            <person name="Skrede I."/>
            <person name="Wolfe B."/>
            <person name="LaButti K."/>
            <person name="Ohm R.A."/>
            <person name="Grigoriev I.V."/>
            <person name="Pringle A."/>
        </authorList>
    </citation>
    <scope>NUCLEOTIDE SEQUENCE [LARGE SCALE GENOMIC DNA]</scope>
    <source>
        <strain evidence="2 3">SKay4041</strain>
    </source>
</reference>
<dbReference type="AlphaFoldDB" id="A0A2A9NPT2"/>
<sequence length="372" mass="41860">MVSNEEYASQLDGTLQGGLYIKKVPSSYSPAQITQYLSRIGFSPTEYVQESLIANNMFPSTLENLERIVRLHLCSFAFENTAMHYTPEHVASVDSQALFNRFISEGKGFYCLGHNSFLLEILRGLGYRAYNAAARVNAAKAVDPTEYATLTHLVILVQPFWGCNRTYLADVGFGAGLSRPILLSEAEENIVTGITPSERFRLRWRADPRSSLESCSGAPPKEWVLEVQHLKSNTPDADSSPWTPQFMFFEKEFFSPDIADASLVIATRPFGIFWNNVFVVKHYLLDDEGKIIYEPSQEERAKGDITKRDLGRIVLLGAHLTFIIGPQSEVKILKNEMERVSVLRELFGIQISNEAVRFMQGRVAALETPYPN</sequence>
<dbReference type="SUPFAM" id="SSF54001">
    <property type="entry name" value="Cysteine proteinases"/>
    <property type="match status" value="1"/>
</dbReference>
<evidence type="ECO:0000313" key="2">
    <source>
        <dbReference type="EMBL" id="PFH49730.1"/>
    </source>
</evidence>
<dbReference type="InterPro" id="IPR053710">
    <property type="entry name" value="Arylamine_NAT_domain_sf"/>
</dbReference>
<dbReference type="OrthoDB" id="10260017at2759"/>
<dbReference type="GO" id="GO:0016407">
    <property type="term" value="F:acetyltransferase activity"/>
    <property type="evidence" value="ECO:0007669"/>
    <property type="project" value="InterPro"/>
</dbReference>
<dbReference type="PANTHER" id="PTHR11786">
    <property type="entry name" value="N-HYDROXYARYLAMINE O-ACETYLTRANSFERASE"/>
    <property type="match status" value="1"/>
</dbReference>
<dbReference type="InterPro" id="IPR038765">
    <property type="entry name" value="Papain-like_cys_pep_sf"/>
</dbReference>
<gene>
    <name evidence="2" type="ORF">AMATHDRAFT_194465</name>
</gene>
<organism evidence="2 3">
    <name type="scientific">Amanita thiersii Skay4041</name>
    <dbReference type="NCBI Taxonomy" id="703135"/>
    <lineage>
        <taxon>Eukaryota</taxon>
        <taxon>Fungi</taxon>
        <taxon>Dikarya</taxon>
        <taxon>Basidiomycota</taxon>
        <taxon>Agaricomycotina</taxon>
        <taxon>Agaricomycetes</taxon>
        <taxon>Agaricomycetidae</taxon>
        <taxon>Agaricales</taxon>
        <taxon>Pluteineae</taxon>
        <taxon>Amanitaceae</taxon>
        <taxon>Amanita</taxon>
    </lineage>
</organism>
<dbReference type="Proteomes" id="UP000242287">
    <property type="component" value="Unassembled WGS sequence"/>
</dbReference>
<dbReference type="EMBL" id="KZ302021">
    <property type="protein sequence ID" value="PFH49730.1"/>
    <property type="molecule type" value="Genomic_DNA"/>
</dbReference>
<dbReference type="Pfam" id="PF00797">
    <property type="entry name" value="Acetyltransf_2"/>
    <property type="match status" value="1"/>
</dbReference>
<name>A0A2A9NPT2_9AGAR</name>
<evidence type="ECO:0000256" key="1">
    <source>
        <dbReference type="ARBA" id="ARBA00006547"/>
    </source>
</evidence>
<dbReference type="PANTHER" id="PTHR11786:SF0">
    <property type="entry name" value="ARYLAMINE N-ACETYLTRANSFERASE 4-RELATED"/>
    <property type="match status" value="1"/>
</dbReference>